<name>A0A1B8G6R0_9PEZI</name>
<dbReference type="AlphaFoldDB" id="A0A1B8G6R0"/>
<sequence length="510" mass="58081">MAFNSLPNEILAQICSCLCFHCRNPGMFPNSNTKESRMDKITLARLCRASKMLCSFAQPVLFHYYATGNLARSVRTDFQEYNRSWDVEYWNFEDDKLPAFLRSLITRPDLALCVKSLQLQGFGDQDLCSPELMRLLFNAGNALNFKPPAGWRWKGWAEEPEDWSDYEPPTNRTYIVSYENFHPDFLDFHDWLRALAIALTPRTEMLMYICEGLSELDSFKETKTVLPALKTLALRGANDEDYFLSSIHPLLTVAPNLETLYALDCNGVKNSPSRYSLVAKGDMWIENLAVNKVHKLVLDEIPPAVFEKLIERFVQLEDLEYYIYSWANYPNIMQAISPTKGRLRRLCFGYLPPPAPGHYESRLPDNDYATITSLQEFTQLEELVIDQALLYRKSDGPKGTILVTLLPSIRRIHLTYVYKSMYEDLMSLAHEAPRSFPNLRSLKIGLSSPIPPNRIAEIEKMKAVESTFVSMGVHVSWAEDLKGPFLYTAIPGGAPGLTVTHVPASSGVWE</sequence>
<accession>A0A1B8G6R0</accession>
<dbReference type="RefSeq" id="XP_018125245.2">
    <property type="nucleotide sequence ID" value="XM_018279908.2"/>
</dbReference>
<dbReference type="Gene3D" id="3.80.10.10">
    <property type="entry name" value="Ribonuclease Inhibitor"/>
    <property type="match status" value="1"/>
</dbReference>
<evidence type="ECO:0000313" key="2">
    <source>
        <dbReference type="Proteomes" id="UP000091956"/>
    </source>
</evidence>
<dbReference type="Proteomes" id="UP000091956">
    <property type="component" value="Unassembled WGS sequence"/>
</dbReference>
<dbReference type="InterPro" id="IPR032675">
    <property type="entry name" value="LRR_dom_sf"/>
</dbReference>
<reference evidence="1 2" key="1">
    <citation type="submission" date="2016-03" db="EMBL/GenBank/DDBJ databases">
        <title>Comparative genomics of Pseudogymnoascus destructans, the fungus causing white-nose syndrome of bats.</title>
        <authorList>
            <person name="Palmer J.M."/>
            <person name="Drees K.P."/>
            <person name="Foster J.T."/>
            <person name="Lindner D.L."/>
        </authorList>
    </citation>
    <scope>NUCLEOTIDE SEQUENCE [LARGE SCALE GENOMIC DNA]</scope>
    <source>
        <strain evidence="1 2">UAMH 10579</strain>
    </source>
</reference>
<protein>
    <recommendedName>
        <fullName evidence="3">F-box domain-containing protein</fullName>
    </recommendedName>
</protein>
<proteinExistence type="predicted"/>
<dbReference type="GeneID" id="28843896"/>
<keyword evidence="2" id="KW-1185">Reference proteome</keyword>
<evidence type="ECO:0000313" key="1">
    <source>
        <dbReference type="EMBL" id="OBT91512.2"/>
    </source>
</evidence>
<reference evidence="2" key="2">
    <citation type="journal article" date="2018" name="Nat. Commun.">
        <title>Extreme sensitivity to ultraviolet light in the fungal pathogen causing white-nose syndrome of bats.</title>
        <authorList>
            <person name="Palmer J.M."/>
            <person name="Drees K.P."/>
            <person name="Foster J.T."/>
            <person name="Lindner D.L."/>
        </authorList>
    </citation>
    <scope>NUCLEOTIDE SEQUENCE [LARGE SCALE GENOMIC DNA]</scope>
    <source>
        <strain evidence="2">UAMH 10579</strain>
    </source>
</reference>
<dbReference type="SUPFAM" id="SSF52047">
    <property type="entry name" value="RNI-like"/>
    <property type="match status" value="1"/>
</dbReference>
<gene>
    <name evidence="1" type="ORF">VE01_10510</name>
</gene>
<dbReference type="EMBL" id="KV460288">
    <property type="protein sequence ID" value="OBT91512.2"/>
    <property type="molecule type" value="Genomic_DNA"/>
</dbReference>
<organism evidence="1 2">
    <name type="scientific">Pseudogymnoascus verrucosus</name>
    <dbReference type="NCBI Taxonomy" id="342668"/>
    <lineage>
        <taxon>Eukaryota</taxon>
        <taxon>Fungi</taxon>
        <taxon>Dikarya</taxon>
        <taxon>Ascomycota</taxon>
        <taxon>Pezizomycotina</taxon>
        <taxon>Leotiomycetes</taxon>
        <taxon>Thelebolales</taxon>
        <taxon>Thelebolaceae</taxon>
        <taxon>Pseudogymnoascus</taxon>
    </lineage>
</organism>
<evidence type="ECO:0008006" key="3">
    <source>
        <dbReference type="Google" id="ProtNLM"/>
    </source>
</evidence>